<dbReference type="EMBL" id="HBFR01018144">
    <property type="protein sequence ID" value="CAD8885986.1"/>
    <property type="molecule type" value="Transcribed_RNA"/>
</dbReference>
<dbReference type="InterPro" id="IPR015943">
    <property type="entry name" value="WD40/YVTN_repeat-like_dom_sf"/>
</dbReference>
<dbReference type="GO" id="GO:0003676">
    <property type="term" value="F:nucleic acid binding"/>
    <property type="evidence" value="ECO:0007669"/>
    <property type="project" value="InterPro"/>
</dbReference>
<accession>A0A7S1BI36</accession>
<evidence type="ECO:0000259" key="1">
    <source>
        <dbReference type="Pfam" id="PF03178"/>
    </source>
</evidence>
<gene>
    <name evidence="2" type="ORF">CHYS00102_LOCUS13184</name>
</gene>
<dbReference type="GO" id="GO:0005634">
    <property type="term" value="C:nucleus"/>
    <property type="evidence" value="ECO:0007669"/>
    <property type="project" value="InterPro"/>
</dbReference>
<reference evidence="2" key="1">
    <citation type="submission" date="2021-01" db="EMBL/GenBank/DDBJ databases">
        <authorList>
            <person name="Corre E."/>
            <person name="Pelletier E."/>
            <person name="Niang G."/>
            <person name="Scheremetjew M."/>
            <person name="Finn R."/>
            <person name="Kale V."/>
            <person name="Holt S."/>
            <person name="Cochrane G."/>
            <person name="Meng A."/>
            <person name="Brown T."/>
            <person name="Cohen L."/>
        </authorList>
    </citation>
    <scope>NUCLEOTIDE SEQUENCE</scope>
    <source>
        <strain evidence="2">308</strain>
    </source>
</reference>
<dbReference type="Pfam" id="PF03178">
    <property type="entry name" value="CPSF_A"/>
    <property type="match status" value="1"/>
</dbReference>
<sequence length="544" mass="60085">MTIHARIGRVGSQRITVFSGLSDVLADRGFLPGGGLAAAKIPLGVTVRHLALVDDPSLPLPPYALLVVREVEANVSAHIDDGLTSDERTQRRAEAERLRTQRQVEADLGGFDVDAEWVEEIERNDFLTVDQAVGGCPPATVEMCEVWLVRPGTWEVLDKHALGEYEHGMSLNVLPLTTEAEGKTGMQTNSTLFVVVGTGIVDQDGEDIGSKGRVLLFEVKKPKENVNAASPLSLSLTYSKDILLGPVTVLEGLKTGNQTRLVIGAGAEVTVEQWKDQQLTQIGFFHAQMQVQGVTMFKTFMLLSDAYDSIHFLVWRESDKSLTLLAKDYEPTCVYAAGFINRGPTMYFVCHDDRENLQFFQYAPTDPASRGGNKLVCRADYHLGTQTTHLRTHLVRNSLLLGSATPATSWIALRHRDAMALRQEDPDCRRFGVHFGTVDGGFGAVFPVNERTFRRLYALQGVVGNALQQSGALNVRGWRLFQRTTQRGACRSGERQKGVLDGGLLMRYCQLGYFQQEEIARAIGTTVDMIMDNLLELDCARMVL</sequence>
<name>A0A7S1BI36_9STRA</name>
<organism evidence="2">
    <name type="scientific">Corethron hystrix</name>
    <dbReference type="NCBI Taxonomy" id="216773"/>
    <lineage>
        <taxon>Eukaryota</taxon>
        <taxon>Sar</taxon>
        <taxon>Stramenopiles</taxon>
        <taxon>Ochrophyta</taxon>
        <taxon>Bacillariophyta</taxon>
        <taxon>Coscinodiscophyceae</taxon>
        <taxon>Corethrophycidae</taxon>
        <taxon>Corethrales</taxon>
        <taxon>Corethraceae</taxon>
        <taxon>Corethron</taxon>
    </lineage>
</organism>
<dbReference type="AlphaFoldDB" id="A0A7S1BI36"/>
<feature type="domain" description="RSE1/DDB1/CPSF1 C-terminal" evidence="1">
    <location>
        <begin position="146"/>
        <end position="509"/>
    </location>
</feature>
<proteinExistence type="predicted"/>
<dbReference type="InterPro" id="IPR050358">
    <property type="entry name" value="RSE1/DDB1/CFT1"/>
</dbReference>
<dbReference type="PANTHER" id="PTHR10644">
    <property type="entry name" value="DNA REPAIR/RNA PROCESSING CPSF FAMILY"/>
    <property type="match status" value="1"/>
</dbReference>
<protein>
    <recommendedName>
        <fullName evidence="1">RSE1/DDB1/CPSF1 C-terminal domain-containing protein</fullName>
    </recommendedName>
</protein>
<evidence type="ECO:0000313" key="2">
    <source>
        <dbReference type="EMBL" id="CAD8885986.1"/>
    </source>
</evidence>
<dbReference type="InterPro" id="IPR004871">
    <property type="entry name" value="RSE1/DDB1/CPSF1_C"/>
</dbReference>
<dbReference type="Gene3D" id="2.130.10.10">
    <property type="entry name" value="YVTN repeat-like/Quinoprotein amine dehydrogenase"/>
    <property type="match status" value="1"/>
</dbReference>